<evidence type="ECO:0000256" key="1">
    <source>
        <dbReference type="SAM" id="Coils"/>
    </source>
</evidence>
<dbReference type="Proteomes" id="UP000243579">
    <property type="component" value="Unassembled WGS sequence"/>
</dbReference>
<name>A0A1V9ZEW5_ACHHY</name>
<dbReference type="AlphaFoldDB" id="A0A1V9ZEW5"/>
<evidence type="ECO:0000313" key="4">
    <source>
        <dbReference type="Proteomes" id="UP000243579"/>
    </source>
</evidence>
<feature type="coiled-coil region" evidence="1">
    <location>
        <begin position="150"/>
        <end position="205"/>
    </location>
</feature>
<comment type="caution">
    <text evidence="3">The sequence shown here is derived from an EMBL/GenBank/DDBJ whole genome shotgun (WGS) entry which is preliminary data.</text>
</comment>
<evidence type="ECO:0000313" key="3">
    <source>
        <dbReference type="EMBL" id="OQR96533.1"/>
    </source>
</evidence>
<feature type="region of interest" description="Disordered" evidence="2">
    <location>
        <begin position="260"/>
        <end position="313"/>
    </location>
</feature>
<gene>
    <name evidence="3" type="ORF">ACHHYP_20768</name>
</gene>
<feature type="compositionally biased region" description="Low complexity" evidence="2">
    <location>
        <begin position="117"/>
        <end position="134"/>
    </location>
</feature>
<feature type="compositionally biased region" description="Basic residues" evidence="2">
    <location>
        <begin position="301"/>
        <end position="313"/>
    </location>
</feature>
<feature type="region of interest" description="Disordered" evidence="2">
    <location>
        <begin position="111"/>
        <end position="142"/>
    </location>
</feature>
<sequence>MEDLVRQLTKHNIALQLALAKARPTAAVRAADLGRDFDWLQPIKTRLDERTRAKKQLQRVVVKALRRRLVRVAMAFAFWIVKVSAIARPVDADASNNTPVTLRTRELLRRAKPPLPLTQTTAAPRNASAKASDSAARRIKSPTQTLSAQIETQRLLVVALTRQKARLEADIATQAQAMTTLETSQVALKRQVARLTREVHGARRRQTPAPPAMPPITAAARSVLAPCTTRQAKPVRNYSVHDVGDPRDNQSLHDVLVRGGGAHRADPEQDDLIAPLEMEPSPTRSNSKPSPPTEYPAVRFLGRRRSFGRSKYD</sequence>
<protein>
    <submittedName>
        <fullName evidence="3">Uncharacterized protein</fullName>
    </submittedName>
</protein>
<dbReference type="EMBL" id="JNBR01000141">
    <property type="protein sequence ID" value="OQR96533.1"/>
    <property type="molecule type" value="Genomic_DNA"/>
</dbReference>
<organism evidence="3 4">
    <name type="scientific">Achlya hypogyna</name>
    <name type="common">Oomycete</name>
    <name type="synonym">Protoachlya hypogyna</name>
    <dbReference type="NCBI Taxonomy" id="1202772"/>
    <lineage>
        <taxon>Eukaryota</taxon>
        <taxon>Sar</taxon>
        <taxon>Stramenopiles</taxon>
        <taxon>Oomycota</taxon>
        <taxon>Saprolegniomycetes</taxon>
        <taxon>Saprolegniales</taxon>
        <taxon>Achlyaceae</taxon>
        <taxon>Achlya</taxon>
    </lineage>
</organism>
<proteinExistence type="predicted"/>
<keyword evidence="1" id="KW-0175">Coiled coil</keyword>
<reference evidence="3 4" key="1">
    <citation type="journal article" date="2014" name="Genome Biol. Evol.">
        <title>The secreted proteins of Achlya hypogyna and Thraustotheca clavata identify the ancestral oomycete secretome and reveal gene acquisitions by horizontal gene transfer.</title>
        <authorList>
            <person name="Misner I."/>
            <person name="Blouin N."/>
            <person name="Leonard G."/>
            <person name="Richards T.A."/>
            <person name="Lane C.E."/>
        </authorList>
    </citation>
    <scope>NUCLEOTIDE SEQUENCE [LARGE SCALE GENOMIC DNA]</scope>
    <source>
        <strain evidence="3 4">ATCC 48635</strain>
    </source>
</reference>
<dbReference type="OrthoDB" id="79673at2759"/>
<evidence type="ECO:0000256" key="2">
    <source>
        <dbReference type="SAM" id="MobiDB-lite"/>
    </source>
</evidence>
<keyword evidence="4" id="KW-1185">Reference proteome</keyword>
<accession>A0A1V9ZEW5</accession>